<keyword evidence="1" id="KW-0472">Membrane</keyword>
<evidence type="ECO:0000259" key="2">
    <source>
        <dbReference type="Pfam" id="PF00535"/>
    </source>
</evidence>
<keyword evidence="3" id="KW-0808">Transferase</keyword>
<dbReference type="CDD" id="cd04179">
    <property type="entry name" value="DPM_DPG-synthase_like"/>
    <property type="match status" value="1"/>
</dbReference>
<dbReference type="GO" id="GO:0016740">
    <property type="term" value="F:transferase activity"/>
    <property type="evidence" value="ECO:0007669"/>
    <property type="project" value="UniProtKB-KW"/>
</dbReference>
<dbReference type="AlphaFoldDB" id="A0A0R0ALZ4"/>
<dbReference type="InterPro" id="IPR001173">
    <property type="entry name" value="Glyco_trans_2-like"/>
</dbReference>
<organism evidence="3 4">
    <name type="scientific">Stenotrophomonas pictorum JCM 9942</name>
    <dbReference type="NCBI Taxonomy" id="1236960"/>
    <lineage>
        <taxon>Bacteria</taxon>
        <taxon>Pseudomonadati</taxon>
        <taxon>Pseudomonadota</taxon>
        <taxon>Gammaproteobacteria</taxon>
        <taxon>Lysobacterales</taxon>
        <taxon>Lysobacteraceae</taxon>
        <taxon>Stenotrophomonas</taxon>
    </lineage>
</organism>
<dbReference type="OrthoDB" id="9808633at2"/>
<evidence type="ECO:0000256" key="1">
    <source>
        <dbReference type="SAM" id="Phobius"/>
    </source>
</evidence>
<dbReference type="RefSeq" id="WP_054658028.1">
    <property type="nucleotide sequence ID" value="NZ_BAZI01000050.1"/>
</dbReference>
<keyword evidence="1" id="KW-1133">Transmembrane helix</keyword>
<reference evidence="3 4" key="1">
    <citation type="submission" date="2015-10" db="EMBL/GenBank/DDBJ databases">
        <title>Genome sequencing and analysis of members of genus Stenotrophomonas.</title>
        <authorList>
            <person name="Patil P.P."/>
            <person name="Midha S."/>
            <person name="Patil P.B."/>
        </authorList>
    </citation>
    <scope>NUCLEOTIDE SEQUENCE [LARGE SCALE GENOMIC DNA]</scope>
    <source>
        <strain evidence="3 4">JCM 9942</strain>
    </source>
</reference>
<sequence length="335" mass="36576">MRRMEPRIAVVIPSYRVSRHILDVIASIGPMVQQVIVVDDACPDGSGALVTAQCRDPRVVVLTHEVNQGVGGAVLTGYQRAIESGMDIIVKIDGDGQMDPGLLPRFVRPIAEGLADYTKGNRFYDLSQIGQMPILRLVGNAGLSFMAKFSSGYWDVFDPTNGYTAISAKVAKLLPMDRISKRYFFETDMMFRLGTFRAVIVDVPMDAKYADEVSNLKISRVLGEFLVKHVRNFGKRIFYNYFLRDLSIASFELVAGLVLLSFGVCFGAIEWWQGITSGVPTTAGTVMLAAMPVLVGLQLLLAFLSYDIASVPKSPLSSRLLDEPGCGAADGTTDT</sequence>
<dbReference type="Gene3D" id="3.90.550.10">
    <property type="entry name" value="Spore Coat Polysaccharide Biosynthesis Protein SpsA, Chain A"/>
    <property type="match status" value="1"/>
</dbReference>
<dbReference type="PANTHER" id="PTHR48090">
    <property type="entry name" value="UNDECAPRENYL-PHOSPHATE 4-DEOXY-4-FORMAMIDO-L-ARABINOSE TRANSFERASE-RELATED"/>
    <property type="match status" value="1"/>
</dbReference>
<dbReference type="InterPro" id="IPR029044">
    <property type="entry name" value="Nucleotide-diphossugar_trans"/>
</dbReference>
<protein>
    <submittedName>
        <fullName evidence="3">Glycosyl transferase family 2</fullName>
    </submittedName>
</protein>
<comment type="caution">
    <text evidence="3">The sequence shown here is derived from an EMBL/GenBank/DDBJ whole genome shotgun (WGS) entry which is preliminary data.</text>
</comment>
<evidence type="ECO:0000313" key="4">
    <source>
        <dbReference type="Proteomes" id="UP000050836"/>
    </source>
</evidence>
<name>A0A0R0ALZ4_9GAMM</name>
<dbReference type="EMBL" id="LLXS01000021">
    <property type="protein sequence ID" value="KRG42081.1"/>
    <property type="molecule type" value="Genomic_DNA"/>
</dbReference>
<keyword evidence="4" id="KW-1185">Reference proteome</keyword>
<proteinExistence type="predicted"/>
<feature type="domain" description="Glycosyltransferase 2-like" evidence="2">
    <location>
        <begin position="10"/>
        <end position="171"/>
    </location>
</feature>
<keyword evidence="1" id="KW-0812">Transmembrane</keyword>
<dbReference type="Pfam" id="PF00535">
    <property type="entry name" value="Glycos_transf_2"/>
    <property type="match status" value="1"/>
</dbReference>
<dbReference type="PANTHER" id="PTHR48090:SF7">
    <property type="entry name" value="RFBJ PROTEIN"/>
    <property type="match status" value="1"/>
</dbReference>
<accession>A0A0R0ALZ4</accession>
<dbReference type="Proteomes" id="UP000050836">
    <property type="component" value="Unassembled WGS sequence"/>
</dbReference>
<dbReference type="InterPro" id="IPR050256">
    <property type="entry name" value="Glycosyltransferase_2"/>
</dbReference>
<feature type="transmembrane region" description="Helical" evidence="1">
    <location>
        <begin position="246"/>
        <end position="269"/>
    </location>
</feature>
<dbReference type="SUPFAM" id="SSF53448">
    <property type="entry name" value="Nucleotide-diphospho-sugar transferases"/>
    <property type="match status" value="1"/>
</dbReference>
<evidence type="ECO:0000313" key="3">
    <source>
        <dbReference type="EMBL" id="KRG42081.1"/>
    </source>
</evidence>
<gene>
    <name evidence="3" type="ORF">ARC78_10415</name>
</gene>
<feature type="transmembrane region" description="Helical" evidence="1">
    <location>
        <begin position="289"/>
        <end position="309"/>
    </location>
</feature>